<feature type="non-terminal residue" evidence="5">
    <location>
        <position position="1"/>
    </location>
</feature>
<proteinExistence type="predicted"/>
<dbReference type="PRINTS" id="PR00020">
    <property type="entry name" value="MAMDOMAIN"/>
</dbReference>
<feature type="domain" description="MAM" evidence="4">
    <location>
        <begin position="916"/>
        <end position="1072"/>
    </location>
</feature>
<feature type="domain" description="MAM" evidence="4">
    <location>
        <begin position="261"/>
        <end position="423"/>
    </location>
</feature>
<evidence type="ECO:0000313" key="6">
    <source>
        <dbReference type="Proteomes" id="UP000812440"/>
    </source>
</evidence>
<evidence type="ECO:0000313" key="5">
    <source>
        <dbReference type="EMBL" id="KAG8443235.1"/>
    </source>
</evidence>
<feature type="disulfide bond" evidence="3">
    <location>
        <begin position="1343"/>
        <end position="1355"/>
    </location>
</feature>
<protein>
    <recommendedName>
        <fullName evidence="4">MAM domain-containing protein</fullName>
    </recommendedName>
</protein>
<dbReference type="InterPro" id="IPR051560">
    <property type="entry name" value="MAM_domain-containing"/>
</dbReference>
<feature type="disulfide bond" evidence="3">
    <location>
        <begin position="899"/>
        <end position="914"/>
    </location>
</feature>
<accession>A0A8T2JD81</accession>
<dbReference type="CDD" id="cd00112">
    <property type="entry name" value="LDLa"/>
    <property type="match status" value="7"/>
</dbReference>
<evidence type="ECO:0000256" key="3">
    <source>
        <dbReference type="PROSITE-ProRule" id="PRU00124"/>
    </source>
</evidence>
<dbReference type="Pfam" id="PF00629">
    <property type="entry name" value="MAM"/>
    <property type="match status" value="6"/>
</dbReference>
<feature type="domain" description="MAM" evidence="4">
    <location>
        <begin position="487"/>
        <end position="654"/>
    </location>
</feature>
<evidence type="ECO:0000259" key="4">
    <source>
        <dbReference type="PROSITE" id="PS50060"/>
    </source>
</evidence>
<evidence type="ECO:0000256" key="1">
    <source>
        <dbReference type="ARBA" id="ARBA00022737"/>
    </source>
</evidence>
<feature type="disulfide bond" evidence="3">
    <location>
        <begin position="469"/>
        <end position="484"/>
    </location>
</feature>
<dbReference type="InterPro" id="IPR023415">
    <property type="entry name" value="LDLR_class-A_CS"/>
</dbReference>
<keyword evidence="2 3" id="KW-1015">Disulfide bond</keyword>
<dbReference type="EMBL" id="JAACNH010000005">
    <property type="protein sequence ID" value="KAG8443235.1"/>
    <property type="molecule type" value="Genomic_DNA"/>
</dbReference>
<dbReference type="OrthoDB" id="412155at2759"/>
<keyword evidence="6" id="KW-1185">Reference proteome</keyword>
<dbReference type="FunFam" id="2.60.120.200:FF:000182">
    <property type="entry name" value="MAM and LDL-receptor class A domain-containing protein 1"/>
    <property type="match status" value="1"/>
</dbReference>
<dbReference type="InterPro" id="IPR002172">
    <property type="entry name" value="LDrepeatLR_classA_rpt"/>
</dbReference>
<dbReference type="PROSITE" id="PS50060">
    <property type="entry name" value="MAM_2"/>
    <property type="match status" value="6"/>
</dbReference>
<feature type="disulfide bond" evidence="3">
    <location>
        <begin position="1315"/>
        <end position="1330"/>
    </location>
</feature>
<dbReference type="InterPro" id="IPR013320">
    <property type="entry name" value="ConA-like_dom_sf"/>
</dbReference>
<feature type="disulfide bond" evidence="3">
    <location>
        <begin position="880"/>
        <end position="892"/>
    </location>
</feature>
<feature type="disulfide bond" evidence="3">
    <location>
        <begin position="1088"/>
        <end position="1106"/>
    </location>
</feature>
<dbReference type="GO" id="GO:0016020">
    <property type="term" value="C:membrane"/>
    <property type="evidence" value="ECO:0007669"/>
    <property type="project" value="InterPro"/>
</dbReference>
<feature type="domain" description="MAM" evidence="4">
    <location>
        <begin position="50"/>
        <end position="214"/>
    </location>
</feature>
<dbReference type="InterPro" id="IPR036055">
    <property type="entry name" value="LDL_receptor-like_sf"/>
</dbReference>
<sequence length="1419" mass="159763">MHMTPFSKDSTDSVQIILSATLLSPHGTVAIDDISLSPECSARNNSLPAAKCDFETDSCGWYEKKNADSFDWIRKSKVTVLPEYEHQAPRYDHTTNTSEGHFMFILKKENTFSQMAELRSPEFSQSGSGCTLTFWYYNYGISVGAAEMLLLPENEKTPTVIWRIYYNQGYQWLKVSIQLGRLLQPFQLSLNKISLGFYDGVSAIDDIHFENCALPPAMQRCDTPEHFWCTETKACISNLLVCDLIDDCGDGSDEDNCNPELQCNFENGFCNWVQDSEDDFDWTRIHGSTPTLDTGPMKDHTLGTAKGYYLFIEASEPQVYKNQAILLSPEIDSIYNNETCIFRFYYHMFGKQIYSLAIYKRILRNTRGQILWQAFGNKGNKWLKKSLRVTSKQPFQLLIIGTVGDGFTGDIGIDDLSFLGCTLYKGTLPTWSPVPVQTTTVATLPSHNCTAKEHICRSNGQCIPITTICDFRADCPDNSDEALCASEYCDFENGFTCQWFQPEESLIRKETTFQWEIGKGSSIHPGEENQRPLKDHTLSTDEGSYLYSDSSNGRFGDTAEIMTPVISLTGPKCKFVFWTYMNGATVGSLQVLIKFPNVTYELWTQNGKQGDEWNRAEVFLGTLSSFQIVLRAKRGVSYIGDVTVDDLLFEECSPMLNPSRECSPNEFMCSNKYCVPKGSMCDYVNDCVDNSDEDPSLCSAFSGRCDFEFDFCDWRQNQDDDFDWNLRAGNTVGTGPVTDHTVKNPSGYYIFMENSFPHLPAQSAKLSGPTISRWSKNCKIIFYVHMFGKGTGTLSVYQMTISNKKKLLLTLTGEQGNFWQRKEIALYKLGEDYHVMFEGTIGKDQKGHIALDDIVLTNECLPSPDLNLEPRRNIFLTGICPQNFLSCNNGECYEPEKTCNFVDDCGDNTDEKECGTSCTFEEGICGWENSQADNFNWILGKYTYKALRPQWDHTIGNNQGHFLFLETSPVGLRGEKAHVKSSKLRESSAHCTMNFWYYMSTKATGTIRVLLKTDNKLSILWGDSERPNGKWKKVEIYLGKLRNFEVVFEGTRTRDFGGGAAIDDIEFRNCSILGEAPGKCPTETDFKCKNRKCIETDLACDYRPDCEDLSDEADCSFYTSMPGSCNFENNKQNGSLGCDLIQDKFDDFDWSVGDKGMVGLNTDHTPGNGKYFLFVNSSVQQEGDIARVYTSNMFPVTNRTCRIRFWYYIHGPPHSGTLRLYIVTLNRLNILYWSETESKERRWKYAKVNLSSNSPFHVAFEAQVGGTELVDIALDDISFTLDCYAGGPILSQPSCPNNTFTCAYVKECVQLDAQCNGTEECTDGSDEVNCPTVSPSTAPSLQCKESELQCANGNCVPAMMWCDGVPDCLLGEDEQNCSKEYCIDGSVLCISTNTCIPANQRCDGKADCSFYNIDESICK</sequence>
<feature type="domain" description="MAM" evidence="4">
    <location>
        <begin position="703"/>
        <end position="862"/>
    </location>
</feature>
<dbReference type="PANTHER" id="PTHR23282:SF140">
    <property type="entry name" value="MAM AND LDL-RECEPTOR CLASS A DOMAIN-CONTAINING PROTEIN 1"/>
    <property type="match status" value="1"/>
</dbReference>
<feature type="disulfide bond" evidence="3">
    <location>
        <begin position="887"/>
        <end position="905"/>
    </location>
</feature>
<dbReference type="SMART" id="SM00192">
    <property type="entry name" value="LDLa"/>
    <property type="match status" value="8"/>
</dbReference>
<dbReference type="CDD" id="cd06263">
    <property type="entry name" value="MAM"/>
    <property type="match status" value="6"/>
</dbReference>
<dbReference type="PRINTS" id="PR00261">
    <property type="entry name" value="LDLRECEPTOR"/>
</dbReference>
<organism evidence="5 6">
    <name type="scientific">Hymenochirus boettgeri</name>
    <name type="common">Congo dwarf clawed frog</name>
    <dbReference type="NCBI Taxonomy" id="247094"/>
    <lineage>
        <taxon>Eukaryota</taxon>
        <taxon>Metazoa</taxon>
        <taxon>Chordata</taxon>
        <taxon>Craniata</taxon>
        <taxon>Vertebrata</taxon>
        <taxon>Euteleostomi</taxon>
        <taxon>Amphibia</taxon>
        <taxon>Batrachia</taxon>
        <taxon>Anura</taxon>
        <taxon>Pipoidea</taxon>
        <taxon>Pipidae</taxon>
        <taxon>Pipinae</taxon>
        <taxon>Hymenochirus</taxon>
    </lineage>
</organism>
<dbReference type="Gene3D" id="4.10.400.10">
    <property type="entry name" value="Low-density Lipoprotein Receptor"/>
    <property type="match status" value="8"/>
</dbReference>
<dbReference type="Pfam" id="PF00057">
    <property type="entry name" value="Ldl_recept_a"/>
    <property type="match status" value="6"/>
</dbReference>
<feature type="disulfide bond" evidence="3">
    <location>
        <begin position="669"/>
        <end position="687"/>
    </location>
</feature>
<dbReference type="PROSITE" id="PS50068">
    <property type="entry name" value="LDLRA_2"/>
    <property type="match status" value="7"/>
</dbReference>
<feature type="disulfide bond" evidence="3">
    <location>
        <begin position="662"/>
        <end position="674"/>
    </location>
</feature>
<dbReference type="SMART" id="SM00137">
    <property type="entry name" value="MAM"/>
    <property type="match status" value="6"/>
</dbReference>
<comment type="caution">
    <text evidence="5">The sequence shown here is derived from an EMBL/GenBank/DDBJ whole genome shotgun (WGS) entry which is preliminary data.</text>
</comment>
<dbReference type="PANTHER" id="PTHR23282">
    <property type="entry name" value="APICAL ENDOSOMAL GLYCOPROTEIN PRECURSOR"/>
    <property type="match status" value="1"/>
</dbReference>
<name>A0A8T2JD81_9PIPI</name>
<gene>
    <name evidence="5" type="ORF">GDO86_011877</name>
</gene>
<dbReference type="PROSITE" id="PS01209">
    <property type="entry name" value="LDLRA_1"/>
    <property type="match status" value="5"/>
</dbReference>
<feature type="domain" description="MAM" evidence="4">
    <location>
        <begin position="1123"/>
        <end position="1285"/>
    </location>
</feature>
<reference evidence="5" key="1">
    <citation type="thesis" date="2020" institute="ProQuest LLC" country="789 East Eisenhower Parkway, Ann Arbor, MI, USA">
        <title>Comparative Genomics and Chromosome Evolution.</title>
        <authorList>
            <person name="Mudd A.B."/>
        </authorList>
    </citation>
    <scope>NUCLEOTIDE SEQUENCE</scope>
    <source>
        <strain evidence="5">Female2</strain>
        <tissue evidence="5">Blood</tissue>
    </source>
</reference>
<evidence type="ECO:0000256" key="2">
    <source>
        <dbReference type="ARBA" id="ARBA00023157"/>
    </source>
</evidence>
<feature type="disulfide bond" evidence="3">
    <location>
        <begin position="1350"/>
        <end position="1368"/>
    </location>
</feature>
<dbReference type="InterPro" id="IPR000998">
    <property type="entry name" value="MAM_dom"/>
</dbReference>
<dbReference type="Gene3D" id="2.60.120.200">
    <property type="match status" value="6"/>
</dbReference>
<keyword evidence="1" id="KW-0677">Repeat</keyword>
<feature type="disulfide bond" evidence="3">
    <location>
        <begin position="242"/>
        <end position="257"/>
    </location>
</feature>
<dbReference type="SUPFAM" id="SSF57424">
    <property type="entry name" value="LDL receptor-like module"/>
    <property type="match status" value="7"/>
</dbReference>
<dbReference type="SUPFAM" id="SSF49899">
    <property type="entry name" value="Concanavalin A-like lectins/glucanases"/>
    <property type="match status" value="6"/>
</dbReference>
<dbReference type="Proteomes" id="UP000812440">
    <property type="component" value="Chromosome 6"/>
</dbReference>
<comment type="caution">
    <text evidence="3">Lacks conserved residue(s) required for the propagation of feature annotation.</text>
</comment>
<feature type="disulfide bond" evidence="3">
    <location>
        <begin position="1100"/>
        <end position="1115"/>
    </location>
</feature>
<feature type="disulfide bond" evidence="3">
    <location>
        <begin position="1362"/>
        <end position="1377"/>
    </location>
</feature>